<feature type="region of interest" description="Disordered" evidence="2">
    <location>
        <begin position="612"/>
        <end position="640"/>
    </location>
</feature>
<feature type="compositionally biased region" description="Low complexity" evidence="2">
    <location>
        <begin position="802"/>
        <end position="811"/>
    </location>
</feature>
<proteinExistence type="predicted"/>
<evidence type="ECO:0000313" key="6">
    <source>
        <dbReference type="RefSeq" id="XP_020850158.1"/>
    </source>
</evidence>
<dbReference type="RefSeq" id="XP_020850159.1">
    <property type="nucleotide sequence ID" value="XM_020994500.1"/>
</dbReference>
<feature type="compositionally biased region" description="Basic and acidic residues" evidence="2">
    <location>
        <begin position="944"/>
        <end position="954"/>
    </location>
</feature>
<evidence type="ECO:0000256" key="2">
    <source>
        <dbReference type="SAM" id="MobiDB-lite"/>
    </source>
</evidence>
<feature type="region of interest" description="Disordered" evidence="2">
    <location>
        <begin position="789"/>
        <end position="813"/>
    </location>
</feature>
<dbReference type="GeneID" id="110213925"/>
<dbReference type="AlphaFoldDB" id="A0A6P5KWF5"/>
<evidence type="ECO:0000256" key="1">
    <source>
        <dbReference type="SAM" id="Coils"/>
    </source>
</evidence>
<dbReference type="Proteomes" id="UP000515140">
    <property type="component" value="Unplaced"/>
</dbReference>
<reference evidence="4 5" key="1">
    <citation type="submission" date="2025-04" db="UniProtKB">
        <authorList>
            <consortium name="RefSeq"/>
        </authorList>
    </citation>
    <scope>IDENTIFICATION</scope>
    <source>
        <tissue evidence="4 5">Spleen</tissue>
    </source>
</reference>
<dbReference type="KEGG" id="pcw:110213925"/>
<gene>
    <name evidence="4 5 6 7" type="primary">LOC110213925</name>
</gene>
<feature type="compositionally biased region" description="Pro residues" evidence="2">
    <location>
        <begin position="620"/>
        <end position="634"/>
    </location>
</feature>
<evidence type="ECO:0000313" key="7">
    <source>
        <dbReference type="RefSeq" id="XP_020850159.1"/>
    </source>
</evidence>
<feature type="region of interest" description="Disordered" evidence="2">
    <location>
        <begin position="652"/>
        <end position="674"/>
    </location>
</feature>
<feature type="region of interest" description="Disordered" evidence="2">
    <location>
        <begin position="859"/>
        <end position="954"/>
    </location>
</feature>
<dbReference type="RefSeq" id="XP_020850156.1">
    <property type="nucleotide sequence ID" value="XM_020994497.1"/>
</dbReference>
<keyword evidence="3" id="KW-1185">Reference proteome</keyword>
<evidence type="ECO:0000313" key="5">
    <source>
        <dbReference type="RefSeq" id="XP_020850157.1"/>
    </source>
</evidence>
<name>A0A6P5KWF5_PHACI</name>
<feature type="compositionally biased region" description="Polar residues" evidence="2">
    <location>
        <begin position="742"/>
        <end position="754"/>
    </location>
</feature>
<dbReference type="RefSeq" id="XP_020850157.1">
    <property type="nucleotide sequence ID" value="XM_020994498.1"/>
</dbReference>
<keyword evidence="1" id="KW-0175">Coiled coil</keyword>
<organism evidence="3 6">
    <name type="scientific">Phascolarctos cinereus</name>
    <name type="common">Koala</name>
    <dbReference type="NCBI Taxonomy" id="38626"/>
    <lineage>
        <taxon>Eukaryota</taxon>
        <taxon>Metazoa</taxon>
        <taxon>Chordata</taxon>
        <taxon>Craniata</taxon>
        <taxon>Vertebrata</taxon>
        <taxon>Euteleostomi</taxon>
        <taxon>Mammalia</taxon>
        <taxon>Metatheria</taxon>
        <taxon>Diprotodontia</taxon>
        <taxon>Phascolarctidae</taxon>
        <taxon>Phascolarctos</taxon>
    </lineage>
</organism>
<protein>
    <submittedName>
        <fullName evidence="4 5">Trichohyalin isoform X1</fullName>
    </submittedName>
</protein>
<sequence length="954" mass="107815">MSFQGWATYPSLPSQDRRNGSFLQGLAKSPSFLGRLQGYRRARSMETPWGHSKVYPSSRDSLKVEGPLRATSELLESGNSSCLWHSHSPRLLDRSQSPSLLRGIHPTEASPSSCSLFGKGSNPLIRRRASLPHLLDWMDSVVGRGALALQDWSRSEQDLRSSLLESVQQGAELVGRLPTARGTLKKQAQEIQRREKAVELSQMKCELLDIRQKQMESSLVRLEWERRELKRSRRQEQQQGRELQDKILHLQVEVMKVKLCLDRMSQQSLFVEDPEKEPRVRPESQGADLNTKLQMLVTNQDSIFQEKLGQELSFDANQTLEGQGEVTVEGPKASTPQESQDMIFLQEELVIIKEVNELLSSELDQSRRRLRTCLNQLYQLQAEKKISHSWLQALEMEQAQLMGENLALLSVLQGQGGGAELGTASWQNSEASGYPQFQKELVTPQQEPEEETSCPRTHKEEVQYWKARWQQVANELKSKEEELETVQRQTCKIPWVQELLLGKEEGLAGLKDPVGRENETTDLEGSRLAKKYQHLCSGEDSSSLTEKMEYQRDLQSKMKILEQENAQMALVIQRWKLDKSPVLQIELDTCKQELELERSLCLALQHQLRGLQGGSAPQRAEPPPALPGPGPCPPGTLKGMEAEPRWDMQFQSKAESHRPLQELQGSSSGSPQVPELLQPFQRDARGGQEAGAPGLLSEAEILRQQLQKERTLGQELEQRLQSLISDLQELKLRKPEEHKASQDSGQQGVETAESQLRESRQENLRLELLVSSLQQKLEDKEQALRELLTPRTSEQRETEMTPSSLLKKLPLNSQPGFSQLVPEELKRGPRAGWEGVPQGHCTHCNTFLEQLDKVLRSWEASSKPAEEKPQALGKPQKVLGSPNKHAPKGGRAPGSDLRDIERVKQQHRLVTEQLQDLFGERRERTGKAGQPPREWPEGSSGDQGTKKPPVEQLN</sequence>
<accession>A0A6P5KWF5</accession>
<evidence type="ECO:0000313" key="3">
    <source>
        <dbReference type="Proteomes" id="UP000515140"/>
    </source>
</evidence>
<feature type="coiled-coil region" evidence="1">
    <location>
        <begin position="212"/>
        <end position="246"/>
    </location>
</feature>
<evidence type="ECO:0000313" key="4">
    <source>
        <dbReference type="RefSeq" id="XP_020850156.1"/>
    </source>
</evidence>
<dbReference type="RefSeq" id="XP_020850158.1">
    <property type="nucleotide sequence ID" value="XM_020994499.1"/>
</dbReference>
<feature type="region of interest" description="Disordered" evidence="2">
    <location>
        <begin position="735"/>
        <end position="758"/>
    </location>
</feature>